<evidence type="ECO:0000313" key="8">
    <source>
        <dbReference type="Proteomes" id="UP001597237"/>
    </source>
</evidence>
<evidence type="ECO:0000256" key="4">
    <source>
        <dbReference type="ARBA" id="ARBA00023136"/>
    </source>
</evidence>
<evidence type="ECO:0000256" key="1">
    <source>
        <dbReference type="ARBA" id="ARBA00004370"/>
    </source>
</evidence>
<accession>A0ABW4N2G9</accession>
<keyword evidence="8" id="KW-1185">Reference proteome</keyword>
<proteinExistence type="predicted"/>
<feature type="transmembrane region" description="Helical" evidence="5">
    <location>
        <begin position="36"/>
        <end position="56"/>
    </location>
</feature>
<comment type="caution">
    <text evidence="7">The sequence shown here is derived from an EMBL/GenBank/DDBJ whole genome shotgun (WGS) entry which is preliminary data.</text>
</comment>
<dbReference type="EMBL" id="JBHUEY010000001">
    <property type="protein sequence ID" value="MFD1784275.1"/>
    <property type="molecule type" value="Genomic_DNA"/>
</dbReference>
<keyword evidence="4 5" id="KW-0472">Membrane</keyword>
<feature type="transmembrane region" description="Helical" evidence="5">
    <location>
        <begin position="71"/>
        <end position="91"/>
    </location>
</feature>
<feature type="transmembrane region" description="Helical" evidence="5">
    <location>
        <begin position="149"/>
        <end position="168"/>
    </location>
</feature>
<evidence type="ECO:0000259" key="6">
    <source>
        <dbReference type="Pfam" id="PF04116"/>
    </source>
</evidence>
<gene>
    <name evidence="7" type="ORF">ACFSC0_12790</name>
</gene>
<dbReference type="Pfam" id="PF04116">
    <property type="entry name" value="FA_hydroxylase"/>
    <property type="match status" value="1"/>
</dbReference>
<evidence type="ECO:0000256" key="5">
    <source>
        <dbReference type="SAM" id="Phobius"/>
    </source>
</evidence>
<name>A0ABW4N2G9_9CAUL</name>
<dbReference type="PANTHER" id="PTHR11863">
    <property type="entry name" value="STEROL DESATURASE"/>
    <property type="match status" value="1"/>
</dbReference>
<dbReference type="InterPro" id="IPR006694">
    <property type="entry name" value="Fatty_acid_hydroxylase"/>
</dbReference>
<organism evidence="7 8">
    <name type="scientific">Phenylobacterium terrae</name>
    <dbReference type="NCBI Taxonomy" id="2665495"/>
    <lineage>
        <taxon>Bacteria</taxon>
        <taxon>Pseudomonadati</taxon>
        <taxon>Pseudomonadota</taxon>
        <taxon>Alphaproteobacteria</taxon>
        <taxon>Caulobacterales</taxon>
        <taxon>Caulobacteraceae</taxon>
        <taxon>Phenylobacterium</taxon>
    </lineage>
</organism>
<protein>
    <submittedName>
        <fullName evidence="7">Sterol desaturase family protein</fullName>
        <ecNumber evidence="7">1.-.-.-</ecNumber>
    </submittedName>
</protein>
<sequence length="248" mass="27721">MLGVTDYILFGAFALFAAIDFLAPARPLTAVRLWRIKGVLAAGAYWAVAFYSPFLWADLMSQARLVDGSTWPFWIAAPVALLAYQLGIYTWHRTLHGSDFLWRHLHQTHHSAERIDIWGALYFHPLDALAFTFVGSFMLTVVLGVSPEATLFAFGVSTVCALFQHCNIRTPRWLGYFVARPESHALHHGRGVHRFNYADIPVWDLVFGTFRNPKDFPAANGFYDGASEELGRLLIGRDVAGGPQPARA</sequence>
<feature type="transmembrane region" description="Helical" evidence="5">
    <location>
        <begin position="6"/>
        <end position="24"/>
    </location>
</feature>
<dbReference type="InterPro" id="IPR050307">
    <property type="entry name" value="Sterol_Desaturase_Related"/>
</dbReference>
<evidence type="ECO:0000256" key="2">
    <source>
        <dbReference type="ARBA" id="ARBA00022692"/>
    </source>
</evidence>
<dbReference type="EC" id="1.-.-.-" evidence="7"/>
<dbReference type="Proteomes" id="UP001597237">
    <property type="component" value="Unassembled WGS sequence"/>
</dbReference>
<feature type="domain" description="Fatty acid hydroxylase" evidence="6">
    <location>
        <begin position="79"/>
        <end position="209"/>
    </location>
</feature>
<reference evidence="8" key="1">
    <citation type="journal article" date="2019" name="Int. J. Syst. Evol. Microbiol.">
        <title>The Global Catalogue of Microorganisms (GCM) 10K type strain sequencing project: providing services to taxonomists for standard genome sequencing and annotation.</title>
        <authorList>
            <consortium name="The Broad Institute Genomics Platform"/>
            <consortium name="The Broad Institute Genome Sequencing Center for Infectious Disease"/>
            <person name="Wu L."/>
            <person name="Ma J."/>
        </authorList>
    </citation>
    <scope>NUCLEOTIDE SEQUENCE [LARGE SCALE GENOMIC DNA]</scope>
    <source>
        <strain evidence="8">DFY28</strain>
    </source>
</reference>
<dbReference type="RefSeq" id="WP_377283773.1">
    <property type="nucleotide sequence ID" value="NZ_JBHRSI010000009.1"/>
</dbReference>
<evidence type="ECO:0000313" key="7">
    <source>
        <dbReference type="EMBL" id="MFD1784275.1"/>
    </source>
</evidence>
<comment type="subcellular location">
    <subcellularLocation>
        <location evidence="1">Membrane</location>
    </subcellularLocation>
</comment>
<dbReference type="GO" id="GO:0016491">
    <property type="term" value="F:oxidoreductase activity"/>
    <property type="evidence" value="ECO:0007669"/>
    <property type="project" value="UniProtKB-KW"/>
</dbReference>
<evidence type="ECO:0000256" key="3">
    <source>
        <dbReference type="ARBA" id="ARBA00022989"/>
    </source>
</evidence>
<keyword evidence="2 5" id="KW-0812">Transmembrane</keyword>
<keyword evidence="3 5" id="KW-1133">Transmembrane helix</keyword>
<keyword evidence="7" id="KW-0560">Oxidoreductase</keyword>